<accession>A0A4Y7RH23</accession>
<comment type="caution">
    <text evidence="1">The sequence shown here is derived from an EMBL/GenBank/DDBJ whole genome shotgun (WGS) entry which is preliminary data.</text>
</comment>
<keyword evidence="2" id="KW-1185">Reference proteome</keyword>
<evidence type="ECO:0000313" key="2">
    <source>
        <dbReference type="Proteomes" id="UP000298324"/>
    </source>
</evidence>
<sequence>MAQPKGPQMNDRDMLNDTLSSLKYLTDNFNVFSREASHHALHQDVVNMLIETHAHTRDMYNLMFRKGWYSLEIEQPQKLQQTHQQFAGYQNQFPYGGMVMQ</sequence>
<name>A0A4Y7RH23_9FIRM</name>
<reference evidence="1 2" key="1">
    <citation type="journal article" date="2018" name="Environ. Microbiol.">
        <title>Novel energy conservation strategies and behaviour of Pelotomaculum schinkii driving syntrophic propionate catabolism.</title>
        <authorList>
            <person name="Hidalgo-Ahumada C.A.P."/>
            <person name="Nobu M.K."/>
            <person name="Narihiro T."/>
            <person name="Tamaki H."/>
            <person name="Liu W.T."/>
            <person name="Kamagata Y."/>
            <person name="Stams A.J.M."/>
            <person name="Imachi H."/>
            <person name="Sousa D.Z."/>
        </authorList>
    </citation>
    <scope>NUCLEOTIDE SEQUENCE [LARGE SCALE GENOMIC DNA]</scope>
    <source>
        <strain evidence="1 2">HH</strain>
    </source>
</reference>
<evidence type="ECO:0000313" key="1">
    <source>
        <dbReference type="EMBL" id="TEB08116.1"/>
    </source>
</evidence>
<organism evidence="1 2">
    <name type="scientific">Pelotomaculum schinkii</name>
    <dbReference type="NCBI Taxonomy" id="78350"/>
    <lineage>
        <taxon>Bacteria</taxon>
        <taxon>Bacillati</taxon>
        <taxon>Bacillota</taxon>
        <taxon>Clostridia</taxon>
        <taxon>Eubacteriales</taxon>
        <taxon>Desulfotomaculaceae</taxon>
        <taxon>Pelotomaculum</taxon>
    </lineage>
</organism>
<dbReference type="InterPro" id="IPR012851">
    <property type="entry name" value="Spore_coat_CotF-like"/>
</dbReference>
<dbReference type="EMBL" id="QFGA01000001">
    <property type="protein sequence ID" value="TEB08116.1"/>
    <property type="molecule type" value="Genomic_DNA"/>
</dbReference>
<dbReference type="AlphaFoldDB" id="A0A4Y7RH23"/>
<dbReference type="Pfam" id="PF07875">
    <property type="entry name" value="Coat_F"/>
    <property type="match status" value="1"/>
</dbReference>
<protein>
    <submittedName>
        <fullName evidence="1">Coat F domain protein</fullName>
    </submittedName>
</protein>
<gene>
    <name evidence="1" type="ORF">Psch_01671</name>
</gene>
<dbReference type="Proteomes" id="UP000298324">
    <property type="component" value="Unassembled WGS sequence"/>
</dbReference>
<proteinExistence type="predicted"/>